<dbReference type="Gene3D" id="3.40.718.10">
    <property type="entry name" value="Isopropylmalate Dehydrogenase"/>
    <property type="match status" value="1"/>
</dbReference>
<feature type="domain" description="Isopropylmalate dehydrogenase-like" evidence="3">
    <location>
        <begin position="5"/>
        <end position="343"/>
    </location>
</feature>
<comment type="similarity">
    <text evidence="1">Belongs to the isocitrate and isopropylmalate dehydrogenases family.</text>
</comment>
<dbReference type="PANTHER" id="PTHR11835">
    <property type="entry name" value="DECARBOXYLATING DEHYDROGENASES-ISOCITRATE, ISOPROPYLMALATE, TARTRATE"/>
    <property type="match status" value="1"/>
</dbReference>
<dbReference type="PANTHER" id="PTHR11835:SF34">
    <property type="entry name" value="ISOCITRATE DEHYDROGENASE [NAD] SUBUNIT ALPHA, MITOCHONDRIAL"/>
    <property type="match status" value="1"/>
</dbReference>
<dbReference type="EMBL" id="JBHSHC010000080">
    <property type="protein sequence ID" value="MFC4767628.1"/>
    <property type="molecule type" value="Genomic_DNA"/>
</dbReference>
<proteinExistence type="inferred from homology"/>
<comment type="caution">
    <text evidence="4">The sequence shown here is derived from an EMBL/GenBank/DDBJ whole genome shotgun (WGS) entry which is preliminary data.</text>
</comment>
<gene>
    <name evidence="4" type="ORF">ACFO8Q_09670</name>
</gene>
<keyword evidence="5" id="KW-1185">Reference proteome</keyword>
<keyword evidence="2" id="KW-0560">Oxidoreductase</keyword>
<dbReference type="SUPFAM" id="SSF53659">
    <property type="entry name" value="Isocitrate/Isopropylmalate dehydrogenase-like"/>
    <property type="match status" value="1"/>
</dbReference>
<evidence type="ECO:0000259" key="3">
    <source>
        <dbReference type="SMART" id="SM01329"/>
    </source>
</evidence>
<dbReference type="Pfam" id="PF00180">
    <property type="entry name" value="Iso_dh"/>
    <property type="match status" value="1"/>
</dbReference>
<evidence type="ECO:0000313" key="4">
    <source>
        <dbReference type="EMBL" id="MFC4767628.1"/>
    </source>
</evidence>
<protein>
    <submittedName>
        <fullName evidence="4">Isocitrate/isopropylmalate family dehydrogenase</fullName>
    </submittedName>
</protein>
<dbReference type="RefSeq" id="WP_380025551.1">
    <property type="nucleotide sequence ID" value="NZ_JBHSHC010000080.1"/>
</dbReference>
<reference evidence="5" key="1">
    <citation type="journal article" date="2019" name="Int. J. Syst. Evol. Microbiol.">
        <title>The Global Catalogue of Microorganisms (GCM) 10K type strain sequencing project: providing services to taxonomists for standard genome sequencing and annotation.</title>
        <authorList>
            <consortium name="The Broad Institute Genomics Platform"/>
            <consortium name="The Broad Institute Genome Sequencing Center for Infectious Disease"/>
            <person name="Wu L."/>
            <person name="Ma J."/>
        </authorList>
    </citation>
    <scope>NUCLEOTIDE SEQUENCE [LARGE SCALE GENOMIC DNA]</scope>
    <source>
        <strain evidence="5">WYCCWR 12678</strain>
    </source>
</reference>
<organism evidence="4 5">
    <name type="scientific">Effusibacillus consociatus</name>
    <dbReference type="NCBI Taxonomy" id="1117041"/>
    <lineage>
        <taxon>Bacteria</taxon>
        <taxon>Bacillati</taxon>
        <taxon>Bacillota</taxon>
        <taxon>Bacilli</taxon>
        <taxon>Bacillales</taxon>
        <taxon>Alicyclobacillaceae</taxon>
        <taxon>Effusibacillus</taxon>
    </lineage>
</organism>
<evidence type="ECO:0000256" key="1">
    <source>
        <dbReference type="ARBA" id="ARBA00007769"/>
    </source>
</evidence>
<name>A0ABV9Q124_9BACL</name>
<sequence length="358" mass="39104">MNKKTVVVMEGDQTGQELLEESLRVLDPSVIGLDIELKRFDLSLENRRATQNQVVHEAAAAMKESGFGIKAATITPETPGDVGSPNAILRKGIDGTVIIRTGRRIPGVNPLPGIHAPISVVRMAVDDAYGAKEWREGEGLDEIAYRTEKITRRVCRGVAEFSFIQARKMRAKVFGGPKYTVSPVYEGMLKEEMDRAAAKNKDIRYEPQLIDATYALLLNSFGEPLVIPALNRDGDCLSDLVLQMFGSIAGSESLLISFDDEYNPQTVMAEAPHGTAPSLFGKNVANPMAMILAGAALLSFFHDEEAERASRAIYESTLEAIVEGFRTADLGGAAGTREFTDEVIRRVKTKIEVWSTLA</sequence>
<dbReference type="Proteomes" id="UP001596002">
    <property type="component" value="Unassembled WGS sequence"/>
</dbReference>
<dbReference type="InterPro" id="IPR024084">
    <property type="entry name" value="IsoPropMal-DH-like_dom"/>
</dbReference>
<accession>A0ABV9Q124</accession>
<evidence type="ECO:0000313" key="5">
    <source>
        <dbReference type="Proteomes" id="UP001596002"/>
    </source>
</evidence>
<evidence type="ECO:0000256" key="2">
    <source>
        <dbReference type="ARBA" id="ARBA00023002"/>
    </source>
</evidence>
<dbReference type="SMART" id="SM01329">
    <property type="entry name" value="Iso_dh"/>
    <property type="match status" value="1"/>
</dbReference>